<reference evidence="11 12" key="1">
    <citation type="journal article" date="2018" name="Gigascience">
        <title>Genomes of trombidid mites reveal novel predicted allergens and laterally-transferred genes associated with secondary metabolism.</title>
        <authorList>
            <person name="Dong X."/>
            <person name="Chaisiri K."/>
            <person name="Xia D."/>
            <person name="Armstrong S.D."/>
            <person name="Fang Y."/>
            <person name="Donnelly M.J."/>
            <person name="Kadowaki T."/>
            <person name="McGarry J.W."/>
            <person name="Darby A.C."/>
            <person name="Makepeace B.L."/>
        </authorList>
    </citation>
    <scope>NUCLEOTIDE SEQUENCE [LARGE SCALE GENOMIC DNA]</scope>
    <source>
        <strain evidence="11">UoL-UT</strain>
    </source>
</reference>
<keyword evidence="5" id="KW-0325">Glycoprotein</keyword>
<dbReference type="SUPFAM" id="SSF51445">
    <property type="entry name" value="(Trans)glycosidases"/>
    <property type="match status" value="1"/>
</dbReference>
<evidence type="ECO:0000259" key="9">
    <source>
        <dbReference type="Pfam" id="PF00728"/>
    </source>
</evidence>
<keyword evidence="3" id="KW-0732">Signal</keyword>
<evidence type="ECO:0000256" key="7">
    <source>
        <dbReference type="PIRNR" id="PIRNR001093"/>
    </source>
</evidence>
<keyword evidence="4 7" id="KW-0378">Hydrolase</keyword>
<dbReference type="Proteomes" id="UP000288716">
    <property type="component" value="Unassembled WGS sequence"/>
</dbReference>
<dbReference type="GO" id="GO:0005764">
    <property type="term" value="C:lysosome"/>
    <property type="evidence" value="ECO:0007669"/>
    <property type="project" value="TreeGrafter"/>
</dbReference>
<name>A0A443SQ38_9ACAR</name>
<protein>
    <recommendedName>
        <fullName evidence="7">Beta-hexosaminidase</fullName>
        <ecNumber evidence="7">3.2.1.52</ecNumber>
    </recommendedName>
</protein>
<dbReference type="FunFam" id="3.20.20.80:FF:000063">
    <property type="entry name" value="Beta-hexosaminidase"/>
    <property type="match status" value="1"/>
</dbReference>
<evidence type="ECO:0000256" key="3">
    <source>
        <dbReference type="ARBA" id="ARBA00022729"/>
    </source>
</evidence>
<dbReference type="GO" id="GO:0004563">
    <property type="term" value="F:beta-N-acetylhexosaminidase activity"/>
    <property type="evidence" value="ECO:0007669"/>
    <property type="project" value="UniProtKB-EC"/>
</dbReference>
<comment type="catalytic activity">
    <reaction evidence="1 7">
        <text>Hydrolysis of terminal non-reducing N-acetyl-D-hexosamine residues in N-acetyl-beta-D-hexosaminides.</text>
        <dbReference type="EC" id="3.2.1.52"/>
    </reaction>
</comment>
<accession>A0A443SQ38</accession>
<dbReference type="Gene3D" id="3.20.20.80">
    <property type="entry name" value="Glycosidases"/>
    <property type="match status" value="1"/>
</dbReference>
<dbReference type="PANTHER" id="PTHR22600:SF21">
    <property type="entry name" value="BETA-HEXOSAMINIDASE A"/>
    <property type="match status" value="1"/>
</dbReference>
<dbReference type="CDD" id="cd06562">
    <property type="entry name" value="GH20_HexA_HexB-like"/>
    <property type="match status" value="1"/>
</dbReference>
<feature type="domain" description="Glycoside hydrolase family 20 catalytic" evidence="9">
    <location>
        <begin position="152"/>
        <end position="493"/>
    </location>
</feature>
<dbReference type="Gene3D" id="3.30.379.10">
    <property type="entry name" value="Chitobiase/beta-hexosaminidase domain 2-like"/>
    <property type="match status" value="1"/>
</dbReference>
<comment type="similarity">
    <text evidence="2 7">Belongs to the glycosyl hydrolase 20 family.</text>
</comment>
<dbReference type="PRINTS" id="PR00738">
    <property type="entry name" value="GLHYDRLASE20"/>
</dbReference>
<comment type="caution">
    <text evidence="11">The sequence shown here is derived from an EMBL/GenBank/DDBJ whole genome shotgun (WGS) entry which is preliminary data.</text>
</comment>
<dbReference type="EMBL" id="NCKV01000826">
    <property type="protein sequence ID" value="RWS29634.1"/>
    <property type="molecule type" value="Genomic_DNA"/>
</dbReference>
<dbReference type="VEuPathDB" id="VectorBase:LDEU002406"/>
<dbReference type="AlphaFoldDB" id="A0A443SQ38"/>
<dbReference type="InterPro" id="IPR029018">
    <property type="entry name" value="Hex-like_dom2"/>
</dbReference>
<feature type="domain" description="Beta-hexosaminidase eukaryotic type N-terminal" evidence="10">
    <location>
        <begin position="15"/>
        <end position="129"/>
    </location>
</feature>
<organism evidence="11 12">
    <name type="scientific">Leptotrombidium deliense</name>
    <dbReference type="NCBI Taxonomy" id="299467"/>
    <lineage>
        <taxon>Eukaryota</taxon>
        <taxon>Metazoa</taxon>
        <taxon>Ecdysozoa</taxon>
        <taxon>Arthropoda</taxon>
        <taxon>Chelicerata</taxon>
        <taxon>Arachnida</taxon>
        <taxon>Acari</taxon>
        <taxon>Acariformes</taxon>
        <taxon>Trombidiformes</taxon>
        <taxon>Prostigmata</taxon>
        <taxon>Anystina</taxon>
        <taxon>Parasitengona</taxon>
        <taxon>Trombiculoidea</taxon>
        <taxon>Trombiculidae</taxon>
        <taxon>Leptotrombidium</taxon>
    </lineage>
</organism>
<dbReference type="GO" id="GO:0006689">
    <property type="term" value="P:ganglioside catabolic process"/>
    <property type="evidence" value="ECO:0007669"/>
    <property type="project" value="TreeGrafter"/>
</dbReference>
<dbReference type="InterPro" id="IPR015883">
    <property type="entry name" value="Glyco_hydro_20_cat"/>
</dbReference>
<feature type="active site" description="Proton donor" evidence="8">
    <location>
        <position position="322"/>
    </location>
</feature>
<dbReference type="PIRSF" id="PIRSF001093">
    <property type="entry name" value="B-hxosamndse_ab_euk"/>
    <property type="match status" value="1"/>
</dbReference>
<evidence type="ECO:0000256" key="4">
    <source>
        <dbReference type="ARBA" id="ARBA00022801"/>
    </source>
</evidence>
<dbReference type="InterPro" id="IPR025705">
    <property type="entry name" value="Beta_hexosaminidase_sua/sub"/>
</dbReference>
<evidence type="ECO:0000313" key="11">
    <source>
        <dbReference type="EMBL" id="RWS29634.1"/>
    </source>
</evidence>
<dbReference type="InterPro" id="IPR029019">
    <property type="entry name" value="HEX_eukaryotic_N"/>
</dbReference>
<evidence type="ECO:0000256" key="2">
    <source>
        <dbReference type="ARBA" id="ARBA00006285"/>
    </source>
</evidence>
<dbReference type="GO" id="GO:0030203">
    <property type="term" value="P:glycosaminoglycan metabolic process"/>
    <property type="evidence" value="ECO:0007669"/>
    <property type="project" value="TreeGrafter"/>
</dbReference>
<evidence type="ECO:0000259" key="10">
    <source>
        <dbReference type="Pfam" id="PF14845"/>
    </source>
</evidence>
<sequence>MQITLYEKRWPQGSVWPLPQKWKTSEKVFSINPREMHFDFGDIQCDIIDEAIHRYKKLLSILPESHNFGENQNLLNSYEMQIVKKQCGSPKLGDDESYEITVPYKHRKILLKSNTVWGMLRAMETISQLVYISSTSNVYLINETKIEDWPRFTHRGVMIDSARHFIPMSTLLRNLDAMSYNKMNVFHWHLIDDQSFPFESKQFPNLTKLVRIILPEEGAYSSKHVYTQRDVKKVIHEARLRGIRVIPEIDTPGHTQSFGKAFPNLLTKCYSDGKAMQEIYGKHAKQEILNPISNYTYDLLTTFFKEIRQVFSDDFIHLGMDEVYYDCWLSNPDIQLFMKMHNLTNVNQVEQFYVENTLKNVRNIGFKSIVWQDPADNGVESFEMFQVPNDTIIQIWKDSQDKTWKDYMAEITEKNRQTILSSCWYLNYISYGQDWRKLYSCDPHDFKGSEEQKSHVIGGEACLWSEYVDATNLLSRLCNTPRASAVAERLWSDPLSTAVTGDAMFRLDEQRCRMLRTKY</sequence>
<evidence type="ECO:0000256" key="5">
    <source>
        <dbReference type="ARBA" id="ARBA00023180"/>
    </source>
</evidence>
<keyword evidence="12" id="KW-1185">Reference proteome</keyword>
<dbReference type="GO" id="GO:0005975">
    <property type="term" value="P:carbohydrate metabolic process"/>
    <property type="evidence" value="ECO:0007669"/>
    <property type="project" value="InterPro"/>
</dbReference>
<gene>
    <name evidence="11" type="ORF">B4U80_02212</name>
</gene>
<dbReference type="PANTHER" id="PTHR22600">
    <property type="entry name" value="BETA-HEXOSAMINIDASE"/>
    <property type="match status" value="1"/>
</dbReference>
<evidence type="ECO:0000256" key="1">
    <source>
        <dbReference type="ARBA" id="ARBA00001231"/>
    </source>
</evidence>
<dbReference type="STRING" id="299467.A0A443SQ38"/>
<dbReference type="InterPro" id="IPR017853">
    <property type="entry name" value="GH"/>
</dbReference>
<dbReference type="SUPFAM" id="SSF55545">
    <property type="entry name" value="beta-N-acetylhexosaminidase-like domain"/>
    <property type="match status" value="1"/>
</dbReference>
<keyword evidence="6 7" id="KW-0326">Glycosidase</keyword>
<evidence type="ECO:0000313" key="12">
    <source>
        <dbReference type="Proteomes" id="UP000288716"/>
    </source>
</evidence>
<dbReference type="Pfam" id="PF14845">
    <property type="entry name" value="Glycohydro_20b2"/>
    <property type="match status" value="1"/>
</dbReference>
<dbReference type="OrthoDB" id="428480at2759"/>
<evidence type="ECO:0000256" key="8">
    <source>
        <dbReference type="PIRSR" id="PIRSR001093-1"/>
    </source>
</evidence>
<evidence type="ECO:0000256" key="6">
    <source>
        <dbReference type="ARBA" id="ARBA00023295"/>
    </source>
</evidence>
<dbReference type="GO" id="GO:0016020">
    <property type="term" value="C:membrane"/>
    <property type="evidence" value="ECO:0007669"/>
    <property type="project" value="TreeGrafter"/>
</dbReference>
<dbReference type="Pfam" id="PF00728">
    <property type="entry name" value="Glyco_hydro_20"/>
    <property type="match status" value="1"/>
</dbReference>
<proteinExistence type="inferred from homology"/>
<dbReference type="EC" id="3.2.1.52" evidence="7"/>